<name>A0ABQ4XIN9_9ASTR</name>
<organism evidence="2 3">
    <name type="scientific">Tanacetum coccineum</name>
    <dbReference type="NCBI Taxonomy" id="301880"/>
    <lineage>
        <taxon>Eukaryota</taxon>
        <taxon>Viridiplantae</taxon>
        <taxon>Streptophyta</taxon>
        <taxon>Embryophyta</taxon>
        <taxon>Tracheophyta</taxon>
        <taxon>Spermatophyta</taxon>
        <taxon>Magnoliopsida</taxon>
        <taxon>eudicotyledons</taxon>
        <taxon>Gunneridae</taxon>
        <taxon>Pentapetalae</taxon>
        <taxon>asterids</taxon>
        <taxon>campanulids</taxon>
        <taxon>Asterales</taxon>
        <taxon>Asteraceae</taxon>
        <taxon>Asteroideae</taxon>
        <taxon>Anthemideae</taxon>
        <taxon>Anthemidinae</taxon>
        <taxon>Tanacetum</taxon>
    </lineage>
</organism>
<evidence type="ECO:0000313" key="3">
    <source>
        <dbReference type="Proteomes" id="UP001151760"/>
    </source>
</evidence>
<protein>
    <submittedName>
        <fullName evidence="2">20 kDa chaperonin, chloroplastic-like protein</fullName>
    </submittedName>
</protein>
<dbReference type="InterPro" id="IPR020818">
    <property type="entry name" value="Chaperonin_GroES"/>
</dbReference>
<proteinExistence type="predicted"/>
<evidence type="ECO:0000313" key="2">
    <source>
        <dbReference type="EMBL" id="GJS65141.1"/>
    </source>
</evidence>
<keyword evidence="3" id="KW-1185">Reference proteome</keyword>
<accession>A0ABQ4XIN9</accession>
<dbReference type="Pfam" id="PF00166">
    <property type="entry name" value="Cpn10"/>
    <property type="match status" value="1"/>
</dbReference>
<evidence type="ECO:0000256" key="1">
    <source>
        <dbReference type="ARBA" id="ARBA00023186"/>
    </source>
</evidence>
<dbReference type="InterPro" id="IPR037124">
    <property type="entry name" value="Chaperonin_GroES_sf"/>
</dbReference>
<gene>
    <name evidence="2" type="ORF">Tco_0679705</name>
</gene>
<comment type="caution">
    <text evidence="2">The sequence shown here is derived from an EMBL/GenBank/DDBJ whole genome shotgun (WGS) entry which is preliminary data.</text>
</comment>
<dbReference type="Gene3D" id="2.30.33.40">
    <property type="entry name" value="GroES chaperonin"/>
    <property type="match status" value="1"/>
</dbReference>
<dbReference type="EMBL" id="BQNB010009556">
    <property type="protein sequence ID" value="GJS65141.1"/>
    <property type="molecule type" value="Genomic_DNA"/>
</dbReference>
<keyword evidence="1" id="KW-0143">Chaperone</keyword>
<sequence>MAATTGLVAPPSQWKWCHPLAERSKVHYIEAVGTIGLKWVEVDVNTDTPVVYSKYAGTEVEFNVAKHLLLKEDDIVGILETRHVKDLNPLNQGLCP</sequence>
<dbReference type="SUPFAM" id="SSF50129">
    <property type="entry name" value="GroES-like"/>
    <property type="match status" value="1"/>
</dbReference>
<dbReference type="Proteomes" id="UP001151760">
    <property type="component" value="Unassembled WGS sequence"/>
</dbReference>
<dbReference type="CDD" id="cd00320">
    <property type="entry name" value="cpn10"/>
    <property type="match status" value="1"/>
</dbReference>
<dbReference type="InterPro" id="IPR011032">
    <property type="entry name" value="GroES-like_sf"/>
</dbReference>
<reference evidence="2" key="2">
    <citation type="submission" date="2022-01" db="EMBL/GenBank/DDBJ databases">
        <authorList>
            <person name="Yamashiro T."/>
            <person name="Shiraishi A."/>
            <person name="Satake H."/>
            <person name="Nakayama K."/>
        </authorList>
    </citation>
    <scope>NUCLEOTIDE SEQUENCE</scope>
</reference>
<reference evidence="2" key="1">
    <citation type="journal article" date="2022" name="Int. J. Mol. Sci.">
        <title>Draft Genome of Tanacetum Coccineum: Genomic Comparison of Closely Related Tanacetum-Family Plants.</title>
        <authorList>
            <person name="Yamashiro T."/>
            <person name="Shiraishi A."/>
            <person name="Nakayama K."/>
            <person name="Satake H."/>
        </authorList>
    </citation>
    <scope>NUCLEOTIDE SEQUENCE</scope>
</reference>